<name>A0AAV9JHS2_9PEZI</name>
<feature type="compositionally biased region" description="Acidic residues" evidence="1">
    <location>
        <begin position="186"/>
        <end position="204"/>
    </location>
</feature>
<dbReference type="PANTHER" id="PTHR35391:SF5">
    <property type="entry name" value="DUF6590 DOMAIN-CONTAINING PROTEIN"/>
    <property type="match status" value="1"/>
</dbReference>
<evidence type="ECO:0000313" key="3">
    <source>
        <dbReference type="EMBL" id="KAK4544654.1"/>
    </source>
</evidence>
<proteinExistence type="predicted"/>
<dbReference type="Pfam" id="PF20233">
    <property type="entry name" value="DUF6590"/>
    <property type="match status" value="1"/>
</dbReference>
<sequence length="204" mass="22036">PILTYNNQGVAKRGAKKSDHAIIYTGQPAPSPSPQELPQRGESPMRPKAIRVTPDNETDKLSSEARVNFGKIYTIEQNVRVRPFGKVHRDSIQALVYQFNEVWSSSTSSERSATTRPSSTPPAVVKHSPSSAGSEVNPTPSSQHMLAYAALKSQGWASADALAVLRRRGDDLQKSEGTGELAGNAEESDEEGEDGDNDDESDSD</sequence>
<feature type="region of interest" description="Disordered" evidence="1">
    <location>
        <begin position="170"/>
        <end position="204"/>
    </location>
</feature>
<reference evidence="3 4" key="1">
    <citation type="submission" date="2021-11" db="EMBL/GenBank/DDBJ databases">
        <title>Black yeast isolated from Biological Soil Crust.</title>
        <authorList>
            <person name="Kurbessoian T."/>
        </authorList>
    </citation>
    <scope>NUCLEOTIDE SEQUENCE [LARGE SCALE GENOMIC DNA]</scope>
    <source>
        <strain evidence="3 4">CCFEE 5522</strain>
    </source>
</reference>
<feature type="compositionally biased region" description="Polar residues" evidence="1">
    <location>
        <begin position="128"/>
        <end position="141"/>
    </location>
</feature>
<accession>A0AAV9JHS2</accession>
<feature type="region of interest" description="Disordered" evidence="1">
    <location>
        <begin position="1"/>
        <end position="63"/>
    </location>
</feature>
<feature type="non-terminal residue" evidence="3">
    <location>
        <position position="1"/>
    </location>
</feature>
<evidence type="ECO:0000256" key="1">
    <source>
        <dbReference type="SAM" id="MobiDB-lite"/>
    </source>
</evidence>
<feature type="domain" description="DUF6590" evidence="2">
    <location>
        <begin position="1"/>
        <end position="96"/>
    </location>
</feature>
<dbReference type="EMBL" id="JAVFHQ010000023">
    <property type="protein sequence ID" value="KAK4544654.1"/>
    <property type="molecule type" value="Genomic_DNA"/>
</dbReference>
<dbReference type="AlphaFoldDB" id="A0AAV9JHS2"/>
<dbReference type="PANTHER" id="PTHR35391">
    <property type="entry name" value="C2H2-TYPE DOMAIN-CONTAINING PROTEIN-RELATED"/>
    <property type="match status" value="1"/>
</dbReference>
<feature type="compositionally biased region" description="Low complexity" evidence="1">
    <location>
        <begin position="104"/>
        <end position="123"/>
    </location>
</feature>
<protein>
    <recommendedName>
        <fullName evidence="2">DUF6590 domain-containing protein</fullName>
    </recommendedName>
</protein>
<comment type="caution">
    <text evidence="3">The sequence shown here is derived from an EMBL/GenBank/DDBJ whole genome shotgun (WGS) entry which is preliminary data.</text>
</comment>
<dbReference type="InterPro" id="IPR046497">
    <property type="entry name" value="DUF6590"/>
</dbReference>
<dbReference type="Proteomes" id="UP001324427">
    <property type="component" value="Unassembled WGS sequence"/>
</dbReference>
<evidence type="ECO:0000259" key="2">
    <source>
        <dbReference type="Pfam" id="PF20233"/>
    </source>
</evidence>
<evidence type="ECO:0000313" key="4">
    <source>
        <dbReference type="Proteomes" id="UP001324427"/>
    </source>
</evidence>
<feature type="region of interest" description="Disordered" evidence="1">
    <location>
        <begin position="103"/>
        <end position="141"/>
    </location>
</feature>
<gene>
    <name evidence="3" type="ORF">LTR36_003903</name>
</gene>
<keyword evidence="4" id="KW-1185">Reference proteome</keyword>
<organism evidence="3 4">
    <name type="scientific">Oleoguttula mirabilis</name>
    <dbReference type="NCBI Taxonomy" id="1507867"/>
    <lineage>
        <taxon>Eukaryota</taxon>
        <taxon>Fungi</taxon>
        <taxon>Dikarya</taxon>
        <taxon>Ascomycota</taxon>
        <taxon>Pezizomycotina</taxon>
        <taxon>Dothideomycetes</taxon>
        <taxon>Dothideomycetidae</taxon>
        <taxon>Mycosphaerellales</taxon>
        <taxon>Teratosphaeriaceae</taxon>
        <taxon>Oleoguttula</taxon>
    </lineage>
</organism>